<proteinExistence type="predicted"/>
<protein>
    <submittedName>
        <fullName evidence="2">STAS domain-containing protein</fullName>
    </submittedName>
</protein>
<dbReference type="Pfam" id="PF13466">
    <property type="entry name" value="STAS_2"/>
    <property type="match status" value="1"/>
</dbReference>
<dbReference type="EMBL" id="CP080544">
    <property type="protein sequence ID" value="QYR53120.1"/>
    <property type="molecule type" value="Genomic_DNA"/>
</dbReference>
<sequence length="93" mass="10003">MRNDDARATLTDGRLGISGALSVSNVAALWAEVCRLRYNVLDLTGLTSADSAALAMLSKLQDNQASAEVHGLPAHLDALRQAYRLDPHLRFTA</sequence>
<evidence type="ECO:0000259" key="1">
    <source>
        <dbReference type="Pfam" id="PF13466"/>
    </source>
</evidence>
<accession>A0ABX8WQL0</accession>
<dbReference type="InterPro" id="IPR058548">
    <property type="entry name" value="MlaB-like_STAS"/>
</dbReference>
<evidence type="ECO:0000313" key="2">
    <source>
        <dbReference type="EMBL" id="QYR53120.1"/>
    </source>
</evidence>
<dbReference type="RefSeq" id="WP_220379938.1">
    <property type="nucleotide sequence ID" value="NZ_CP080544.1"/>
</dbReference>
<keyword evidence="3" id="KW-1185">Reference proteome</keyword>
<dbReference type="Proteomes" id="UP000824755">
    <property type="component" value="Chromosome"/>
</dbReference>
<dbReference type="InterPro" id="IPR036513">
    <property type="entry name" value="STAS_dom_sf"/>
</dbReference>
<gene>
    <name evidence="2" type="ORF">H8L67_00940</name>
</gene>
<organism evidence="2 3">
    <name type="scientific">Lysobacter soyae</name>
    <dbReference type="NCBI Taxonomy" id="2764185"/>
    <lineage>
        <taxon>Bacteria</taxon>
        <taxon>Pseudomonadati</taxon>
        <taxon>Pseudomonadota</taxon>
        <taxon>Gammaproteobacteria</taxon>
        <taxon>Lysobacterales</taxon>
        <taxon>Lysobacteraceae</taxon>
        <taxon>Lysobacter</taxon>
    </lineage>
</organism>
<dbReference type="SUPFAM" id="SSF52091">
    <property type="entry name" value="SpoIIaa-like"/>
    <property type="match status" value="1"/>
</dbReference>
<name>A0ABX8WQL0_9GAMM</name>
<feature type="domain" description="MlaB-like STAS" evidence="1">
    <location>
        <begin position="17"/>
        <end position="86"/>
    </location>
</feature>
<reference evidence="2 3" key="1">
    <citation type="submission" date="2021-08" db="EMBL/GenBank/DDBJ databases">
        <title>Lysobacter sp. strain CJ11 Genome sequencing and assembly.</title>
        <authorList>
            <person name="Kim I."/>
        </authorList>
    </citation>
    <scope>NUCLEOTIDE SEQUENCE [LARGE SCALE GENOMIC DNA]</scope>
    <source>
        <strain evidence="2 3">CJ11</strain>
    </source>
</reference>
<evidence type="ECO:0000313" key="3">
    <source>
        <dbReference type="Proteomes" id="UP000824755"/>
    </source>
</evidence>